<dbReference type="EMBL" id="CM001220">
    <property type="protein sequence ID" value="AES88631.1"/>
    <property type="molecule type" value="Genomic_DNA"/>
</dbReference>
<protein>
    <submittedName>
        <fullName evidence="2">Transmembrane protein, putative</fullName>
    </submittedName>
</protein>
<feature type="transmembrane region" description="Helical" evidence="1">
    <location>
        <begin position="6"/>
        <end position="29"/>
    </location>
</feature>
<name>G7JQE1_MEDTR</name>
<evidence type="ECO:0000313" key="3">
    <source>
        <dbReference type="EnsemblPlants" id="AES88631"/>
    </source>
</evidence>
<dbReference type="PaxDb" id="3880-AES88631"/>
<evidence type="ECO:0000256" key="1">
    <source>
        <dbReference type="SAM" id="Phobius"/>
    </source>
</evidence>
<dbReference type="AlphaFoldDB" id="G7JQE1"/>
<accession>G7JQE1</accession>
<evidence type="ECO:0000313" key="2">
    <source>
        <dbReference type="EMBL" id="AES88631.1"/>
    </source>
</evidence>
<keyword evidence="4" id="KW-1185">Reference proteome</keyword>
<reference evidence="3" key="3">
    <citation type="submission" date="2015-04" db="UniProtKB">
        <authorList>
            <consortium name="EnsemblPlants"/>
        </authorList>
    </citation>
    <scope>IDENTIFICATION</scope>
    <source>
        <strain evidence="3">cv. Jemalong A17</strain>
    </source>
</reference>
<dbReference type="Proteomes" id="UP000002051">
    <property type="component" value="Chromosome 4"/>
</dbReference>
<reference evidence="2 4" key="2">
    <citation type="journal article" date="2014" name="BMC Genomics">
        <title>An improved genome release (version Mt4.0) for the model legume Medicago truncatula.</title>
        <authorList>
            <person name="Tang H."/>
            <person name="Krishnakumar V."/>
            <person name="Bidwell S."/>
            <person name="Rosen B."/>
            <person name="Chan A."/>
            <person name="Zhou S."/>
            <person name="Gentzbittel L."/>
            <person name="Childs K.L."/>
            <person name="Yandell M."/>
            <person name="Gundlach H."/>
            <person name="Mayer K.F."/>
            <person name="Schwartz D.C."/>
            <person name="Town C.D."/>
        </authorList>
    </citation>
    <scope>GENOME REANNOTATION</scope>
    <source>
        <strain evidence="3 4">cv. Jemalong A17</strain>
    </source>
</reference>
<gene>
    <name evidence="2" type="ordered locus">MTR_4g060090</name>
</gene>
<proteinExistence type="predicted"/>
<dbReference type="EnsemblPlants" id="AES88631">
    <property type="protein sequence ID" value="AES88631"/>
    <property type="gene ID" value="MTR_4g060090"/>
</dbReference>
<keyword evidence="1" id="KW-1133">Transmembrane helix</keyword>
<evidence type="ECO:0000313" key="4">
    <source>
        <dbReference type="Proteomes" id="UP000002051"/>
    </source>
</evidence>
<sequence length="131" mass="14487">MCHGFSFVFAGFVDWFVIFLKKTIVLAWLKSHKINSDVVENVADEGVEPKPAKIEASDEASSVDVGSGVASGDVKLTVDVKFKVKIPFQEQIFQRLSLGAKERRFGADSGQKYEDLVQKYEANHQGKSYGA</sequence>
<organism evidence="2 4">
    <name type="scientific">Medicago truncatula</name>
    <name type="common">Barrel medic</name>
    <name type="synonym">Medicago tribuloides</name>
    <dbReference type="NCBI Taxonomy" id="3880"/>
    <lineage>
        <taxon>Eukaryota</taxon>
        <taxon>Viridiplantae</taxon>
        <taxon>Streptophyta</taxon>
        <taxon>Embryophyta</taxon>
        <taxon>Tracheophyta</taxon>
        <taxon>Spermatophyta</taxon>
        <taxon>Magnoliopsida</taxon>
        <taxon>eudicotyledons</taxon>
        <taxon>Gunneridae</taxon>
        <taxon>Pentapetalae</taxon>
        <taxon>rosids</taxon>
        <taxon>fabids</taxon>
        <taxon>Fabales</taxon>
        <taxon>Fabaceae</taxon>
        <taxon>Papilionoideae</taxon>
        <taxon>50 kb inversion clade</taxon>
        <taxon>NPAAA clade</taxon>
        <taxon>Hologalegina</taxon>
        <taxon>IRL clade</taxon>
        <taxon>Trifolieae</taxon>
        <taxon>Medicago</taxon>
    </lineage>
</organism>
<keyword evidence="1 2" id="KW-0812">Transmembrane</keyword>
<dbReference type="HOGENOM" id="CLU_1930671_0_0_1"/>
<keyword evidence="1" id="KW-0472">Membrane</keyword>
<reference evidence="2 4" key="1">
    <citation type="journal article" date="2011" name="Nature">
        <title>The Medicago genome provides insight into the evolution of rhizobial symbioses.</title>
        <authorList>
            <person name="Young N.D."/>
            <person name="Debelle F."/>
            <person name="Oldroyd G.E."/>
            <person name="Geurts R."/>
            <person name="Cannon S.B."/>
            <person name="Udvardi M.K."/>
            <person name="Benedito V.A."/>
            <person name="Mayer K.F."/>
            <person name="Gouzy J."/>
            <person name="Schoof H."/>
            <person name="Van de Peer Y."/>
            <person name="Proost S."/>
            <person name="Cook D.R."/>
            <person name="Meyers B.C."/>
            <person name="Spannagl M."/>
            <person name="Cheung F."/>
            <person name="De Mita S."/>
            <person name="Krishnakumar V."/>
            <person name="Gundlach H."/>
            <person name="Zhou S."/>
            <person name="Mudge J."/>
            <person name="Bharti A.K."/>
            <person name="Murray J.D."/>
            <person name="Naoumkina M.A."/>
            <person name="Rosen B."/>
            <person name="Silverstein K.A."/>
            <person name="Tang H."/>
            <person name="Rombauts S."/>
            <person name="Zhao P.X."/>
            <person name="Zhou P."/>
            <person name="Barbe V."/>
            <person name="Bardou P."/>
            <person name="Bechner M."/>
            <person name="Bellec A."/>
            <person name="Berger A."/>
            <person name="Berges H."/>
            <person name="Bidwell S."/>
            <person name="Bisseling T."/>
            <person name="Choisne N."/>
            <person name="Couloux A."/>
            <person name="Denny R."/>
            <person name="Deshpande S."/>
            <person name="Dai X."/>
            <person name="Doyle J.J."/>
            <person name="Dudez A.M."/>
            <person name="Farmer A.D."/>
            <person name="Fouteau S."/>
            <person name="Franken C."/>
            <person name="Gibelin C."/>
            <person name="Gish J."/>
            <person name="Goldstein S."/>
            <person name="Gonzalez A.J."/>
            <person name="Green P.J."/>
            <person name="Hallab A."/>
            <person name="Hartog M."/>
            <person name="Hua A."/>
            <person name="Humphray S.J."/>
            <person name="Jeong D.H."/>
            <person name="Jing Y."/>
            <person name="Jocker A."/>
            <person name="Kenton S.M."/>
            <person name="Kim D.J."/>
            <person name="Klee K."/>
            <person name="Lai H."/>
            <person name="Lang C."/>
            <person name="Lin S."/>
            <person name="Macmil S.L."/>
            <person name="Magdelenat G."/>
            <person name="Matthews L."/>
            <person name="McCorrison J."/>
            <person name="Monaghan E.L."/>
            <person name="Mun J.H."/>
            <person name="Najar F.Z."/>
            <person name="Nicholson C."/>
            <person name="Noirot C."/>
            <person name="O'Bleness M."/>
            <person name="Paule C.R."/>
            <person name="Poulain J."/>
            <person name="Prion F."/>
            <person name="Qin B."/>
            <person name="Qu C."/>
            <person name="Retzel E.F."/>
            <person name="Riddle C."/>
            <person name="Sallet E."/>
            <person name="Samain S."/>
            <person name="Samson N."/>
            <person name="Sanders I."/>
            <person name="Saurat O."/>
            <person name="Scarpelli C."/>
            <person name="Schiex T."/>
            <person name="Segurens B."/>
            <person name="Severin A.J."/>
            <person name="Sherrier D.J."/>
            <person name="Shi R."/>
            <person name="Sims S."/>
            <person name="Singer S.R."/>
            <person name="Sinharoy S."/>
            <person name="Sterck L."/>
            <person name="Viollet A."/>
            <person name="Wang B.B."/>
            <person name="Wang K."/>
            <person name="Wang M."/>
            <person name="Wang X."/>
            <person name="Warfsmann J."/>
            <person name="Weissenbach J."/>
            <person name="White D.D."/>
            <person name="White J.D."/>
            <person name="Wiley G.B."/>
            <person name="Wincker P."/>
            <person name="Xing Y."/>
            <person name="Yang L."/>
            <person name="Yao Z."/>
            <person name="Ying F."/>
            <person name="Zhai J."/>
            <person name="Zhou L."/>
            <person name="Zuber A."/>
            <person name="Denarie J."/>
            <person name="Dixon R.A."/>
            <person name="May G.D."/>
            <person name="Schwartz D.C."/>
            <person name="Rogers J."/>
            <person name="Quetier F."/>
            <person name="Town C.D."/>
            <person name="Roe B.A."/>
        </authorList>
    </citation>
    <scope>NUCLEOTIDE SEQUENCE [LARGE SCALE GENOMIC DNA]</scope>
    <source>
        <strain evidence="2">A17</strain>
        <strain evidence="3 4">cv. Jemalong A17</strain>
    </source>
</reference>